<feature type="compositionally biased region" description="Basic residues" evidence="1">
    <location>
        <begin position="794"/>
        <end position="806"/>
    </location>
</feature>
<accession>A0A4C1YE74</accession>
<feature type="region of interest" description="Disordered" evidence="1">
    <location>
        <begin position="523"/>
        <end position="569"/>
    </location>
</feature>
<reference evidence="2 3" key="1">
    <citation type="journal article" date="2019" name="Commun. Biol.">
        <title>The bagworm genome reveals a unique fibroin gene that provides high tensile strength.</title>
        <authorList>
            <person name="Kono N."/>
            <person name="Nakamura H."/>
            <person name="Ohtoshi R."/>
            <person name="Tomita M."/>
            <person name="Numata K."/>
            <person name="Arakawa K."/>
        </authorList>
    </citation>
    <scope>NUCLEOTIDE SEQUENCE [LARGE SCALE GENOMIC DNA]</scope>
</reference>
<feature type="compositionally biased region" description="Basic residues" evidence="1">
    <location>
        <begin position="690"/>
        <end position="701"/>
    </location>
</feature>
<feature type="compositionally biased region" description="Basic and acidic residues" evidence="1">
    <location>
        <begin position="523"/>
        <end position="536"/>
    </location>
</feature>
<organism evidence="2 3">
    <name type="scientific">Eumeta variegata</name>
    <name type="common">Bagworm moth</name>
    <name type="synonym">Eumeta japonica</name>
    <dbReference type="NCBI Taxonomy" id="151549"/>
    <lineage>
        <taxon>Eukaryota</taxon>
        <taxon>Metazoa</taxon>
        <taxon>Ecdysozoa</taxon>
        <taxon>Arthropoda</taxon>
        <taxon>Hexapoda</taxon>
        <taxon>Insecta</taxon>
        <taxon>Pterygota</taxon>
        <taxon>Neoptera</taxon>
        <taxon>Endopterygota</taxon>
        <taxon>Lepidoptera</taxon>
        <taxon>Glossata</taxon>
        <taxon>Ditrysia</taxon>
        <taxon>Tineoidea</taxon>
        <taxon>Psychidae</taxon>
        <taxon>Oiketicinae</taxon>
        <taxon>Eumeta</taxon>
    </lineage>
</organism>
<feature type="compositionally biased region" description="Basic and acidic residues" evidence="1">
    <location>
        <begin position="277"/>
        <end position="293"/>
    </location>
</feature>
<dbReference type="OrthoDB" id="420032at2759"/>
<proteinExistence type="predicted"/>
<feature type="region of interest" description="Disordered" evidence="1">
    <location>
        <begin position="612"/>
        <end position="856"/>
    </location>
</feature>
<protein>
    <submittedName>
        <fullName evidence="2">Uncharacterized protein</fullName>
    </submittedName>
</protein>
<feature type="region of interest" description="Disordered" evidence="1">
    <location>
        <begin position="276"/>
        <end position="340"/>
    </location>
</feature>
<dbReference type="EMBL" id="BGZK01001181">
    <property type="protein sequence ID" value="GBP73633.1"/>
    <property type="molecule type" value="Genomic_DNA"/>
</dbReference>
<feature type="compositionally biased region" description="Low complexity" evidence="1">
    <location>
        <begin position="115"/>
        <end position="139"/>
    </location>
</feature>
<evidence type="ECO:0000313" key="2">
    <source>
        <dbReference type="EMBL" id="GBP73633.1"/>
    </source>
</evidence>
<name>A0A4C1YE74_EUMVA</name>
<feature type="compositionally biased region" description="Polar residues" evidence="1">
    <location>
        <begin position="783"/>
        <end position="792"/>
    </location>
</feature>
<keyword evidence="3" id="KW-1185">Reference proteome</keyword>
<dbReference type="AlphaFoldDB" id="A0A4C1YE74"/>
<gene>
    <name evidence="2" type="ORF">EVAR_56312_1</name>
</gene>
<dbReference type="Proteomes" id="UP000299102">
    <property type="component" value="Unassembled WGS sequence"/>
</dbReference>
<feature type="compositionally biased region" description="Polar residues" evidence="1">
    <location>
        <begin position="328"/>
        <end position="339"/>
    </location>
</feature>
<evidence type="ECO:0000256" key="1">
    <source>
        <dbReference type="SAM" id="MobiDB-lite"/>
    </source>
</evidence>
<feature type="region of interest" description="Disordered" evidence="1">
    <location>
        <begin position="101"/>
        <end position="161"/>
    </location>
</feature>
<comment type="caution">
    <text evidence="2">The sequence shown here is derived from an EMBL/GenBank/DDBJ whole genome shotgun (WGS) entry which is preliminary data.</text>
</comment>
<sequence>MSKPLEKREEFWANVRDILVRCDRNERIVILYDFNDWKDTLIYLRRREEFIIVNDRLRSKVVDTSVPWRQRWYKPLLSGWERHYAGLSDSELASRGGCGASGGSGGWAPRRRPSPDAAAADSDLESVASVTSSAFSTQSERPRPTRMLSRKRITLNSTSSSCDSATPKLCPLVYRCNTLPRTRPHRILPRVFIPAHAELAAPLHIYTQPVRRSLADRLALSRSRSLGPGARERPKRTAYGRTLTCSDYSTIFTNIYKITDADLVRTDNIFQLASRNPSEDTACHAADPTDRNKVSHNKNRIKNQLPVPVNTLLTSHNAPTERTHGDPQSDTINNKQNNLSDRDTNLKRLHHQNIEDIEEPVIHVNIDKNLFQNIQDRTLNGIKTFFSTNDIESQNDKQSVIDEDTRQLNGQIDRKKCLSLDLRTNYDSNLHKNMSKVIDENIDRKDQITNLITNETKQTKKQSNDHIKRRNSDSEYLKSLKQSYPLKQSEMIFKRMSTGAIILSNSNKIQSLNETSGHLLQKETTSDTNVDHQLKPDHRKPKNDTVSINETQGVHERGSRNSSPSSVVLSLKEPMPSLFRKARTRSHSIATTDRLDREVCVFANLLSVALSPPNRPIGSPRRAPTPVAAPPMLRSTRNSRVAAAAVSAPASGDRSDTASQLKTIRSMMNHKPITRNVERNKKPTSSKFNSKTRGKTGPRRGHSNDYSRENGRGASGPPLERRESRRGQFTRSLSNADVPPDEKADGSLSDTAIGGIGELEPTGDDVLLKAEPRDYFGPGMGKKSNSTSQLSATGRKRRLGFGKRGKNSFTVQRSEEVVPGEMRGNPAGVSRASSASSENDDDRCPRRHRNLDTIVQ</sequence>
<feature type="compositionally biased region" description="Low complexity" evidence="1">
    <location>
        <begin position="641"/>
        <end position="651"/>
    </location>
</feature>
<evidence type="ECO:0000313" key="3">
    <source>
        <dbReference type="Proteomes" id="UP000299102"/>
    </source>
</evidence>
<feature type="compositionally biased region" description="Basic and acidic residues" evidence="1">
    <location>
        <begin position="702"/>
        <end position="711"/>
    </location>
</feature>
<dbReference type="STRING" id="151549.A0A4C1YE74"/>